<accession>A0A1F7J7X2</accession>
<dbReference type="InterPro" id="IPR041720">
    <property type="entry name" value="FbaB-like"/>
</dbReference>
<feature type="active site" description="Schiff-base intermediate with dihydroxyacetone-P" evidence="5">
    <location>
        <position position="177"/>
    </location>
</feature>
<dbReference type="Proteomes" id="UP000176480">
    <property type="component" value="Unassembled WGS sequence"/>
</dbReference>
<keyword evidence="2" id="KW-0456">Lyase</keyword>
<dbReference type="AlphaFoldDB" id="A0A1F7J7X2"/>
<organism evidence="6 7">
    <name type="scientific">Candidatus Roizmanbacteria bacterium RIFCSPLOWO2_01_FULL_41_22</name>
    <dbReference type="NCBI Taxonomy" id="1802067"/>
    <lineage>
        <taxon>Bacteria</taxon>
        <taxon>Candidatus Roizmaniibacteriota</taxon>
    </lineage>
</organism>
<protein>
    <recommendedName>
        <fullName evidence="1">fructose-bisphosphate aldolase</fullName>
        <ecNumber evidence="1">4.1.2.13</ecNumber>
    </recommendedName>
</protein>
<evidence type="ECO:0000313" key="7">
    <source>
        <dbReference type="Proteomes" id="UP000176480"/>
    </source>
</evidence>
<dbReference type="NCBIfam" id="NF005321">
    <property type="entry name" value="PRK06852.1"/>
    <property type="match status" value="1"/>
</dbReference>
<dbReference type="InterPro" id="IPR050456">
    <property type="entry name" value="DeoC/FbaB_aldolase"/>
</dbReference>
<gene>
    <name evidence="6" type="ORF">A2966_01135</name>
</gene>
<evidence type="ECO:0000256" key="5">
    <source>
        <dbReference type="PIRSR" id="PIRSR038992-1"/>
    </source>
</evidence>
<proteinExistence type="inferred from homology"/>
<evidence type="ECO:0000256" key="1">
    <source>
        <dbReference type="ARBA" id="ARBA00013068"/>
    </source>
</evidence>
<comment type="similarity">
    <text evidence="4">Belongs to the DeoC/FbaB aldolase family. FbaB subfamily.</text>
</comment>
<dbReference type="PANTHER" id="PTHR47916">
    <property type="entry name" value="FRUCTOSE-BISPHOSPHATE ALDOLASE CLASS 1"/>
    <property type="match status" value="1"/>
</dbReference>
<feature type="active site" description="Schiff-base intermediate with dihydroxyacetone-P" evidence="5">
    <location>
        <position position="208"/>
    </location>
</feature>
<sequence length="304" mass="33079">MKDNQMISVPLDVPAVMKNEYINNYQQITKDSGRLMLFAGDQKVEHLNADFYGKDISEQDNDPVHLFNIAYRANIGVFAAQLGLIARYGGDFAHIPYLVKLNSKTNLVKASQKDPISGHWYPISKIVEFKKNSGLNILGVGYTVYLGSESESEMLMEAAAMIYEAHLYGLLSVIWCYPRGKAVTDEKDPDLIAGAAGVAACLNADFVKVNAPKVNGASDPQALKQAVMAAGRTKVVCAGGSSSDPEKFLKTLHDQIHVGGTAGNATGRNIHQKPQHEAVKFCNAIYAITVENKSVKEALKIYQG</sequence>
<comment type="caution">
    <text evidence="6">The sequence shown here is derived from an EMBL/GenBank/DDBJ whole genome shotgun (WGS) entry which is preliminary data.</text>
</comment>
<dbReference type="STRING" id="1802067.A2966_01135"/>
<dbReference type="EMBL" id="MGAR01000020">
    <property type="protein sequence ID" value="OGK51709.1"/>
    <property type="molecule type" value="Genomic_DNA"/>
</dbReference>
<keyword evidence="3" id="KW-0704">Schiff base</keyword>
<evidence type="ECO:0000256" key="2">
    <source>
        <dbReference type="ARBA" id="ARBA00023239"/>
    </source>
</evidence>
<reference evidence="6 7" key="1">
    <citation type="journal article" date="2016" name="Nat. Commun.">
        <title>Thousands of microbial genomes shed light on interconnected biogeochemical processes in an aquifer system.</title>
        <authorList>
            <person name="Anantharaman K."/>
            <person name="Brown C.T."/>
            <person name="Hug L.A."/>
            <person name="Sharon I."/>
            <person name="Castelle C.J."/>
            <person name="Probst A.J."/>
            <person name="Thomas B.C."/>
            <person name="Singh A."/>
            <person name="Wilkins M.J."/>
            <person name="Karaoz U."/>
            <person name="Brodie E.L."/>
            <person name="Williams K.H."/>
            <person name="Hubbard S.S."/>
            <person name="Banfield J.F."/>
        </authorList>
    </citation>
    <scope>NUCLEOTIDE SEQUENCE [LARGE SCALE GENOMIC DNA]</scope>
</reference>
<dbReference type="EC" id="4.1.2.13" evidence="1"/>
<evidence type="ECO:0000256" key="3">
    <source>
        <dbReference type="ARBA" id="ARBA00023270"/>
    </source>
</evidence>
<name>A0A1F7J7X2_9BACT</name>
<evidence type="ECO:0000313" key="6">
    <source>
        <dbReference type="EMBL" id="OGK51709.1"/>
    </source>
</evidence>
<dbReference type="Gene3D" id="3.20.20.70">
    <property type="entry name" value="Aldolase class I"/>
    <property type="match status" value="1"/>
</dbReference>
<dbReference type="PANTHER" id="PTHR47916:SF4">
    <property type="entry name" value="FRUCTOSE-BISPHOSPHATE ALDOLASE CLASS 1"/>
    <property type="match status" value="1"/>
</dbReference>
<dbReference type="InterPro" id="IPR002915">
    <property type="entry name" value="DeoC/FbaB/LacD_aldolase"/>
</dbReference>
<dbReference type="Pfam" id="PF01791">
    <property type="entry name" value="DeoC"/>
    <property type="match status" value="1"/>
</dbReference>
<evidence type="ECO:0000256" key="4">
    <source>
        <dbReference type="ARBA" id="ARBA00049653"/>
    </source>
</evidence>
<dbReference type="SMART" id="SM01133">
    <property type="entry name" value="DeoC"/>
    <property type="match status" value="1"/>
</dbReference>
<dbReference type="InterPro" id="IPR013785">
    <property type="entry name" value="Aldolase_TIM"/>
</dbReference>
<dbReference type="SUPFAM" id="SSF51569">
    <property type="entry name" value="Aldolase"/>
    <property type="match status" value="1"/>
</dbReference>
<dbReference type="GO" id="GO:0004332">
    <property type="term" value="F:fructose-bisphosphate aldolase activity"/>
    <property type="evidence" value="ECO:0007669"/>
    <property type="project" value="UniProtKB-EC"/>
</dbReference>
<dbReference type="PIRSF" id="PIRSF038992">
    <property type="entry name" value="Aldolase_Ia"/>
    <property type="match status" value="1"/>
</dbReference>